<feature type="region of interest" description="Disordered" evidence="4">
    <location>
        <begin position="1"/>
        <end position="40"/>
    </location>
</feature>
<dbReference type="EMBL" id="JBHSPT010000010">
    <property type="protein sequence ID" value="MFC6054849.1"/>
    <property type="molecule type" value="Genomic_DNA"/>
</dbReference>
<feature type="compositionally biased region" description="Basic and acidic residues" evidence="4">
    <location>
        <begin position="1"/>
        <end position="12"/>
    </location>
</feature>
<dbReference type="Pfam" id="PF00005">
    <property type="entry name" value="ABC_tran"/>
    <property type="match status" value="1"/>
</dbReference>
<name>A0ABW1LTP8_9ACTN</name>
<dbReference type="PANTHER" id="PTHR24220:SF685">
    <property type="entry name" value="ABC TRANSPORTER RELATED"/>
    <property type="match status" value="1"/>
</dbReference>
<evidence type="ECO:0000259" key="5">
    <source>
        <dbReference type="PROSITE" id="PS50893"/>
    </source>
</evidence>
<dbReference type="GO" id="GO:0005524">
    <property type="term" value="F:ATP binding"/>
    <property type="evidence" value="ECO:0007669"/>
    <property type="project" value="UniProtKB-KW"/>
</dbReference>
<dbReference type="PANTHER" id="PTHR24220">
    <property type="entry name" value="IMPORT ATP-BINDING PROTEIN"/>
    <property type="match status" value="1"/>
</dbReference>
<evidence type="ECO:0000313" key="6">
    <source>
        <dbReference type="EMBL" id="MFC6054849.1"/>
    </source>
</evidence>
<dbReference type="Gene3D" id="3.40.50.300">
    <property type="entry name" value="P-loop containing nucleotide triphosphate hydrolases"/>
    <property type="match status" value="1"/>
</dbReference>
<dbReference type="SMART" id="SM00382">
    <property type="entry name" value="AAA"/>
    <property type="match status" value="1"/>
</dbReference>
<dbReference type="InterPro" id="IPR017911">
    <property type="entry name" value="MacB-like_ATP-bd"/>
</dbReference>
<dbReference type="CDD" id="cd03255">
    <property type="entry name" value="ABC_MJ0796_LolCDE_FtsE"/>
    <property type="match status" value="1"/>
</dbReference>
<dbReference type="InterPro" id="IPR027417">
    <property type="entry name" value="P-loop_NTPase"/>
</dbReference>
<dbReference type="PROSITE" id="PS50893">
    <property type="entry name" value="ABC_TRANSPORTER_2"/>
    <property type="match status" value="1"/>
</dbReference>
<dbReference type="InterPro" id="IPR003593">
    <property type="entry name" value="AAA+_ATPase"/>
</dbReference>
<evidence type="ECO:0000256" key="1">
    <source>
        <dbReference type="ARBA" id="ARBA00022448"/>
    </source>
</evidence>
<keyword evidence="7" id="KW-1185">Reference proteome</keyword>
<keyword evidence="3 6" id="KW-0067">ATP-binding</keyword>
<keyword evidence="2" id="KW-0547">Nucleotide-binding</keyword>
<proteinExistence type="predicted"/>
<evidence type="ECO:0000256" key="4">
    <source>
        <dbReference type="SAM" id="MobiDB-lite"/>
    </source>
</evidence>
<evidence type="ECO:0000256" key="3">
    <source>
        <dbReference type="ARBA" id="ARBA00022840"/>
    </source>
</evidence>
<dbReference type="InterPro" id="IPR017871">
    <property type="entry name" value="ABC_transporter-like_CS"/>
</dbReference>
<feature type="compositionally biased region" description="Gly residues" evidence="4">
    <location>
        <begin position="23"/>
        <end position="35"/>
    </location>
</feature>
<reference evidence="7" key="1">
    <citation type="journal article" date="2019" name="Int. J. Syst. Evol. Microbiol.">
        <title>The Global Catalogue of Microorganisms (GCM) 10K type strain sequencing project: providing services to taxonomists for standard genome sequencing and annotation.</title>
        <authorList>
            <consortium name="The Broad Institute Genomics Platform"/>
            <consortium name="The Broad Institute Genome Sequencing Center for Infectious Disease"/>
            <person name="Wu L."/>
            <person name="Ma J."/>
        </authorList>
    </citation>
    <scope>NUCLEOTIDE SEQUENCE [LARGE SCALE GENOMIC DNA]</scope>
    <source>
        <strain evidence="7">JCM 12763</strain>
    </source>
</reference>
<protein>
    <submittedName>
        <fullName evidence="6">ABC transporter ATP-binding protein</fullName>
    </submittedName>
</protein>
<dbReference type="PROSITE" id="PS00211">
    <property type="entry name" value="ABC_TRANSPORTER_1"/>
    <property type="match status" value="1"/>
</dbReference>
<gene>
    <name evidence="6" type="ORF">ACFP50_05040</name>
</gene>
<comment type="caution">
    <text evidence="6">The sequence shown here is derived from an EMBL/GenBank/DDBJ whole genome shotgun (WGS) entry which is preliminary data.</text>
</comment>
<dbReference type="SUPFAM" id="SSF52540">
    <property type="entry name" value="P-loop containing nucleoside triphosphate hydrolases"/>
    <property type="match status" value="1"/>
</dbReference>
<dbReference type="RefSeq" id="WP_386393733.1">
    <property type="nucleotide sequence ID" value="NZ_JBHSPT010000010.1"/>
</dbReference>
<sequence>MSNRSKRSDPGKGSDGSPTGAGNSSGSGSGSGADNGNGPAQPLLAARGLVKAHGKTLALRDASVELRAGEILAVTGPSGSGKSTLLHCLAGIVRPDAGSVTYDGQRLEELPEKRLSELRRTDFGVVFQFGQLVPELTALDNVALPLMLAGAGRAQARERAGEWLERFGVRGQAELRPGEMSGGQAQRAALARALVTGPRVVFADEPTGALDSLAGEQVMTALAHTAREAGTAVLLITHDARVAAYADREAQLRDGTLTPLEVAA</sequence>
<evidence type="ECO:0000256" key="2">
    <source>
        <dbReference type="ARBA" id="ARBA00022741"/>
    </source>
</evidence>
<accession>A0ABW1LTP8</accession>
<feature type="domain" description="ABC transporter" evidence="5">
    <location>
        <begin position="44"/>
        <end position="264"/>
    </location>
</feature>
<evidence type="ECO:0000313" key="7">
    <source>
        <dbReference type="Proteomes" id="UP001596242"/>
    </source>
</evidence>
<keyword evidence="1" id="KW-0813">Transport</keyword>
<dbReference type="InterPro" id="IPR003439">
    <property type="entry name" value="ABC_transporter-like_ATP-bd"/>
</dbReference>
<dbReference type="Proteomes" id="UP001596242">
    <property type="component" value="Unassembled WGS sequence"/>
</dbReference>
<organism evidence="6 7">
    <name type="scientific">Streptomyces pratens</name>
    <dbReference type="NCBI Taxonomy" id="887456"/>
    <lineage>
        <taxon>Bacteria</taxon>
        <taxon>Bacillati</taxon>
        <taxon>Actinomycetota</taxon>
        <taxon>Actinomycetes</taxon>
        <taxon>Kitasatosporales</taxon>
        <taxon>Streptomycetaceae</taxon>
        <taxon>Streptomyces</taxon>
    </lineage>
</organism>
<dbReference type="InterPro" id="IPR015854">
    <property type="entry name" value="ABC_transpr_LolD-like"/>
</dbReference>